<dbReference type="EMBL" id="RBED01000102">
    <property type="protein sequence ID" value="RNL54337.1"/>
    <property type="molecule type" value="Genomic_DNA"/>
</dbReference>
<evidence type="ECO:0000259" key="3">
    <source>
        <dbReference type="PROSITE" id="PS50977"/>
    </source>
</evidence>
<accession>A0A3N0BXC1</accession>
<dbReference type="SUPFAM" id="SSF46689">
    <property type="entry name" value="Homeodomain-like"/>
    <property type="match status" value="1"/>
</dbReference>
<dbReference type="PRINTS" id="PR00455">
    <property type="entry name" value="HTHTETR"/>
</dbReference>
<organism evidence="4 5">
    <name type="scientific">Arthrobacter oryzae</name>
    <dbReference type="NCBI Taxonomy" id="409290"/>
    <lineage>
        <taxon>Bacteria</taxon>
        <taxon>Bacillati</taxon>
        <taxon>Actinomycetota</taxon>
        <taxon>Actinomycetes</taxon>
        <taxon>Micrococcales</taxon>
        <taxon>Micrococcaceae</taxon>
        <taxon>Arthrobacter</taxon>
    </lineage>
</organism>
<evidence type="ECO:0000313" key="4">
    <source>
        <dbReference type="EMBL" id="RNL54337.1"/>
    </source>
</evidence>
<feature type="DNA-binding region" description="H-T-H motif" evidence="2">
    <location>
        <begin position="27"/>
        <end position="46"/>
    </location>
</feature>
<dbReference type="AlphaFoldDB" id="A0A3N0BXC1"/>
<gene>
    <name evidence="4" type="ORF">D7003_11550</name>
</gene>
<comment type="caution">
    <text evidence="4">The sequence shown here is derived from an EMBL/GenBank/DDBJ whole genome shotgun (WGS) entry which is preliminary data.</text>
</comment>
<keyword evidence="5" id="KW-1185">Reference proteome</keyword>
<dbReference type="InterPro" id="IPR050109">
    <property type="entry name" value="HTH-type_TetR-like_transc_reg"/>
</dbReference>
<proteinExistence type="predicted"/>
<reference evidence="4 5" key="1">
    <citation type="submission" date="2018-10" db="EMBL/GenBank/DDBJ databases">
        <title>Genome sequencing of Arthrobacter oryzae TNB02.</title>
        <authorList>
            <person name="Cho Y.-J."/>
            <person name="Cho A."/>
            <person name="Kim O.-S."/>
        </authorList>
    </citation>
    <scope>NUCLEOTIDE SEQUENCE [LARGE SCALE GENOMIC DNA]</scope>
    <source>
        <strain evidence="4 5">TNB02</strain>
    </source>
</reference>
<dbReference type="InterPro" id="IPR036271">
    <property type="entry name" value="Tet_transcr_reg_TetR-rel_C_sf"/>
</dbReference>
<feature type="domain" description="HTH tetR-type" evidence="3">
    <location>
        <begin position="4"/>
        <end position="64"/>
    </location>
</feature>
<evidence type="ECO:0000256" key="2">
    <source>
        <dbReference type="PROSITE-ProRule" id="PRU00335"/>
    </source>
</evidence>
<name>A0A3N0BXC1_9MICC</name>
<dbReference type="Pfam" id="PF00440">
    <property type="entry name" value="TetR_N"/>
    <property type="match status" value="1"/>
</dbReference>
<evidence type="ECO:0000313" key="5">
    <source>
        <dbReference type="Proteomes" id="UP000273807"/>
    </source>
</evidence>
<keyword evidence="1 2" id="KW-0238">DNA-binding</keyword>
<dbReference type="GO" id="GO:0000976">
    <property type="term" value="F:transcription cis-regulatory region binding"/>
    <property type="evidence" value="ECO:0007669"/>
    <property type="project" value="TreeGrafter"/>
</dbReference>
<dbReference type="InterPro" id="IPR001647">
    <property type="entry name" value="HTH_TetR"/>
</dbReference>
<protein>
    <submittedName>
        <fullName evidence="4">TetR/AcrR family transcriptional regulator</fullName>
    </submittedName>
</protein>
<dbReference type="SUPFAM" id="SSF48498">
    <property type="entry name" value="Tetracyclin repressor-like, C-terminal domain"/>
    <property type="match status" value="1"/>
</dbReference>
<dbReference type="InterPro" id="IPR009057">
    <property type="entry name" value="Homeodomain-like_sf"/>
</dbReference>
<evidence type="ECO:0000256" key="1">
    <source>
        <dbReference type="ARBA" id="ARBA00023125"/>
    </source>
</evidence>
<dbReference type="Proteomes" id="UP000273807">
    <property type="component" value="Unassembled WGS sequence"/>
</dbReference>
<dbReference type="Gene3D" id="1.10.357.10">
    <property type="entry name" value="Tetracycline Repressor, domain 2"/>
    <property type="match status" value="1"/>
</dbReference>
<dbReference type="PROSITE" id="PS50977">
    <property type="entry name" value="HTH_TETR_2"/>
    <property type="match status" value="1"/>
</dbReference>
<dbReference type="PANTHER" id="PTHR30055:SF200">
    <property type="entry name" value="HTH-TYPE TRANSCRIPTIONAL REPRESSOR BDCR"/>
    <property type="match status" value="1"/>
</dbReference>
<dbReference type="PANTHER" id="PTHR30055">
    <property type="entry name" value="HTH-TYPE TRANSCRIPTIONAL REGULATOR RUTR"/>
    <property type="match status" value="1"/>
</dbReference>
<dbReference type="OrthoDB" id="3196926at2"/>
<dbReference type="GO" id="GO:0003700">
    <property type="term" value="F:DNA-binding transcription factor activity"/>
    <property type="evidence" value="ECO:0007669"/>
    <property type="project" value="TreeGrafter"/>
</dbReference>
<dbReference type="RefSeq" id="WP_123255594.1">
    <property type="nucleotide sequence ID" value="NZ_RBED01000102.1"/>
</dbReference>
<sequence length="193" mass="21182">MGRLSKREHILKVARNLFYDEGVRAVGVDRIVAESGVAKMTLYSHFGSKDELVVECLQSVDERYRAWLKGEVNAASTGDPVEDILSIFDALFEWFNKPKFHGCAFVNAVVEVGSTNASVRTATLNHKHRMREWITSLAAIAGLSEPEVVGAKILLLMEGAIITALVDNEASSAKIARQLAFDVVCAHSVRQPV</sequence>